<dbReference type="HAMAP" id="MF_00361">
    <property type="entry name" value="NAD_kinase"/>
    <property type="match status" value="1"/>
</dbReference>
<evidence type="ECO:0000256" key="2">
    <source>
        <dbReference type="ARBA" id="ARBA00022679"/>
    </source>
</evidence>
<dbReference type="Pfam" id="PF01513">
    <property type="entry name" value="NAD_kinase"/>
    <property type="match status" value="1"/>
</dbReference>
<dbReference type="PANTHER" id="PTHR20275">
    <property type="entry name" value="NAD KINASE"/>
    <property type="match status" value="1"/>
</dbReference>
<organism evidence="9 10">
    <name type="scientific">Halomarina ordinaria</name>
    <dbReference type="NCBI Taxonomy" id="3033939"/>
    <lineage>
        <taxon>Archaea</taxon>
        <taxon>Methanobacteriati</taxon>
        <taxon>Methanobacteriota</taxon>
        <taxon>Stenosarchaea group</taxon>
        <taxon>Halobacteria</taxon>
        <taxon>Halobacteriales</taxon>
        <taxon>Natronomonadaceae</taxon>
        <taxon>Halomarina</taxon>
    </lineage>
</organism>
<keyword evidence="10" id="KW-1185">Reference proteome</keyword>
<dbReference type="EMBL" id="JBHSXM010000001">
    <property type="protein sequence ID" value="MFC6837632.1"/>
    <property type="molecule type" value="Genomic_DNA"/>
</dbReference>
<dbReference type="GO" id="GO:0046872">
    <property type="term" value="F:metal ion binding"/>
    <property type="evidence" value="ECO:0007669"/>
    <property type="project" value="UniProtKB-UniRule"/>
</dbReference>
<feature type="active site" description="Proton acceptor" evidence="8">
    <location>
        <position position="61"/>
    </location>
</feature>
<evidence type="ECO:0000313" key="10">
    <source>
        <dbReference type="Proteomes" id="UP001596406"/>
    </source>
</evidence>
<reference evidence="9 10" key="1">
    <citation type="journal article" date="2019" name="Int. J. Syst. Evol. Microbiol.">
        <title>The Global Catalogue of Microorganisms (GCM) 10K type strain sequencing project: providing services to taxonomists for standard genome sequencing and annotation.</title>
        <authorList>
            <consortium name="The Broad Institute Genomics Platform"/>
            <consortium name="The Broad Institute Genome Sequencing Center for Infectious Disease"/>
            <person name="Wu L."/>
            <person name="Ma J."/>
        </authorList>
    </citation>
    <scope>NUCLEOTIDE SEQUENCE [LARGE SCALE GENOMIC DNA]</scope>
    <source>
        <strain evidence="9 10">PSRA2</strain>
    </source>
</reference>
<accession>A0ABD5UGS5</accession>
<comment type="subcellular location">
    <subcellularLocation>
        <location evidence="8">Cytoplasm</location>
    </subcellularLocation>
</comment>
<keyword evidence="1 8" id="KW-0963">Cytoplasm</keyword>
<dbReference type="Gene3D" id="2.60.200.30">
    <property type="entry name" value="Probable inorganic polyphosphate/atp-NAD kinase, domain 2"/>
    <property type="match status" value="1"/>
</dbReference>
<feature type="binding site" evidence="8">
    <location>
        <begin position="176"/>
        <end position="181"/>
    </location>
    <ligand>
        <name>NAD(+)</name>
        <dbReference type="ChEBI" id="CHEBI:57540"/>
    </ligand>
</feature>
<dbReference type="GO" id="GO:0006741">
    <property type="term" value="P:NADP+ biosynthetic process"/>
    <property type="evidence" value="ECO:0007669"/>
    <property type="project" value="UniProtKB-UniRule"/>
</dbReference>
<dbReference type="AlphaFoldDB" id="A0ABD5UGS5"/>
<sequence>MRVGIVAQKDNPRAAALAGDIREALSVEVVPDAATAAALDVDGLPVDEMDACDLVVSIGGDGTFLFAARGAGDTPLMGVNLGEVGFLNATAPDDAVGTVARVVERHQAGDAAVLTMPRVQATGEGWTLPPSLNEVVVMGTQRGHGNGVETEVRVDGARYSGGQADGVLVSTPTGSTAYNLSEGGPLVHPSTDALVVTEMCARGGMPPLVLRTDRTVRVRVDGADEAVVVGDGRLTREIEPPAEVTVRRSETPLRIAGPDLDFFAALGKLD</sequence>
<dbReference type="GO" id="GO:0005524">
    <property type="term" value="F:ATP binding"/>
    <property type="evidence" value="ECO:0007669"/>
    <property type="project" value="UniProtKB-KW"/>
</dbReference>
<dbReference type="GO" id="GO:0003951">
    <property type="term" value="F:NAD+ kinase activity"/>
    <property type="evidence" value="ECO:0007669"/>
    <property type="project" value="UniProtKB-UniRule"/>
</dbReference>
<evidence type="ECO:0000256" key="4">
    <source>
        <dbReference type="ARBA" id="ARBA00022777"/>
    </source>
</evidence>
<dbReference type="Gene3D" id="3.40.50.10330">
    <property type="entry name" value="Probable inorganic polyphosphate/atp-NAD kinase, domain 1"/>
    <property type="match status" value="1"/>
</dbReference>
<evidence type="ECO:0000256" key="5">
    <source>
        <dbReference type="ARBA" id="ARBA00022840"/>
    </source>
</evidence>
<dbReference type="InterPro" id="IPR016064">
    <property type="entry name" value="NAD/diacylglycerol_kinase_sf"/>
</dbReference>
<keyword evidence="3 8" id="KW-0547">Nucleotide-binding</keyword>
<gene>
    <name evidence="8" type="primary">nadK</name>
    <name evidence="9" type="ORF">ACFQHK_14140</name>
</gene>
<comment type="catalytic activity">
    <reaction evidence="8">
        <text>NAD(+) + ATP = ADP + NADP(+) + H(+)</text>
        <dbReference type="Rhea" id="RHEA:18629"/>
        <dbReference type="ChEBI" id="CHEBI:15378"/>
        <dbReference type="ChEBI" id="CHEBI:30616"/>
        <dbReference type="ChEBI" id="CHEBI:57540"/>
        <dbReference type="ChEBI" id="CHEBI:58349"/>
        <dbReference type="ChEBI" id="CHEBI:456216"/>
        <dbReference type="EC" id="2.7.1.23"/>
    </reaction>
</comment>
<feature type="binding site" evidence="8">
    <location>
        <begin position="133"/>
        <end position="134"/>
    </location>
    <ligand>
        <name>NAD(+)</name>
        <dbReference type="ChEBI" id="CHEBI:57540"/>
    </ligand>
</feature>
<evidence type="ECO:0000256" key="1">
    <source>
        <dbReference type="ARBA" id="ARBA00022490"/>
    </source>
</evidence>
<keyword evidence="6 8" id="KW-0521">NADP</keyword>
<dbReference type="Pfam" id="PF20143">
    <property type="entry name" value="NAD_kinase_C"/>
    <property type="match status" value="1"/>
</dbReference>
<proteinExistence type="inferred from homology"/>
<dbReference type="InterPro" id="IPR017438">
    <property type="entry name" value="ATP-NAD_kinase_N"/>
</dbReference>
<evidence type="ECO:0000256" key="7">
    <source>
        <dbReference type="ARBA" id="ARBA00023027"/>
    </source>
</evidence>
<evidence type="ECO:0000256" key="3">
    <source>
        <dbReference type="ARBA" id="ARBA00022741"/>
    </source>
</evidence>
<dbReference type="RefSeq" id="WP_304449296.1">
    <property type="nucleotide sequence ID" value="NZ_JARRAH010000001.1"/>
</dbReference>
<keyword evidence="2 8" id="KW-0808">Transferase</keyword>
<comment type="caution">
    <text evidence="9">The sequence shown here is derived from an EMBL/GenBank/DDBJ whole genome shotgun (WGS) entry which is preliminary data.</text>
</comment>
<dbReference type="PANTHER" id="PTHR20275:SF43">
    <property type="entry name" value="BIFUNCTIONAL NADP PHOSPHATASE_NAD KINASE"/>
    <property type="match status" value="1"/>
</dbReference>
<feature type="binding site" evidence="8">
    <location>
        <begin position="61"/>
        <end position="62"/>
    </location>
    <ligand>
        <name>NAD(+)</name>
        <dbReference type="ChEBI" id="CHEBI:57540"/>
    </ligand>
</feature>
<comment type="caution">
    <text evidence="8">Lacks conserved residue(s) required for the propagation of feature annotation.</text>
</comment>
<name>A0ABD5UGS5_9EURY</name>
<evidence type="ECO:0000313" key="9">
    <source>
        <dbReference type="EMBL" id="MFC6837632.1"/>
    </source>
</evidence>
<keyword evidence="7 8" id="KW-0520">NAD</keyword>
<dbReference type="GO" id="GO:0005737">
    <property type="term" value="C:cytoplasm"/>
    <property type="evidence" value="ECO:0007669"/>
    <property type="project" value="UniProtKB-SubCell"/>
</dbReference>
<feature type="binding site" evidence="8">
    <location>
        <position position="165"/>
    </location>
    <ligand>
        <name>NAD(+)</name>
        <dbReference type="ChEBI" id="CHEBI:57540"/>
    </ligand>
</feature>
<dbReference type="InterPro" id="IPR002504">
    <property type="entry name" value="NADK"/>
</dbReference>
<dbReference type="InterPro" id="IPR017437">
    <property type="entry name" value="ATP-NAD_kinase_PpnK-typ_C"/>
</dbReference>
<comment type="function">
    <text evidence="8">Involved in the regulation of the intracellular balance of NAD and NADP, and is a key enzyme in the biosynthesis of NADP. Catalyzes specifically the phosphorylation on 2'-hydroxyl of the adenosine moiety of NAD to yield NADP.</text>
</comment>
<dbReference type="SUPFAM" id="SSF111331">
    <property type="entry name" value="NAD kinase/diacylglycerol kinase-like"/>
    <property type="match status" value="1"/>
</dbReference>
<dbReference type="EC" id="2.7.1.23" evidence="8"/>
<keyword evidence="5 8" id="KW-0067">ATP-binding</keyword>
<protein>
    <recommendedName>
        <fullName evidence="8">NAD kinase</fullName>
        <ecNumber evidence="8">2.7.1.23</ecNumber>
    </recommendedName>
    <alternativeName>
        <fullName evidence="8">ATP-dependent NAD kinase</fullName>
    </alternativeName>
</protein>
<keyword evidence="4 8" id="KW-0418">Kinase</keyword>
<comment type="similarity">
    <text evidence="8">Belongs to the NAD kinase family.</text>
</comment>
<evidence type="ECO:0000256" key="6">
    <source>
        <dbReference type="ARBA" id="ARBA00022857"/>
    </source>
</evidence>
<comment type="cofactor">
    <cofactor evidence="8">
        <name>a divalent metal cation</name>
        <dbReference type="ChEBI" id="CHEBI:60240"/>
    </cofactor>
</comment>
<evidence type="ECO:0000256" key="8">
    <source>
        <dbReference type="HAMAP-Rule" id="MF_00361"/>
    </source>
</evidence>
<dbReference type="Proteomes" id="UP001596406">
    <property type="component" value="Unassembled WGS sequence"/>
</dbReference>